<proteinExistence type="predicted"/>
<dbReference type="AlphaFoldDB" id="A0A1Y6B803"/>
<reference evidence="2 3" key="1">
    <citation type="submission" date="2017-04" db="EMBL/GenBank/DDBJ databases">
        <authorList>
            <person name="Afonso C.L."/>
            <person name="Miller P.J."/>
            <person name="Scott M.A."/>
            <person name="Spackman E."/>
            <person name="Goraichik I."/>
            <person name="Dimitrov K.M."/>
            <person name="Suarez D.L."/>
            <person name="Swayne D.E."/>
        </authorList>
    </citation>
    <scope>NUCLEOTIDE SEQUENCE [LARGE SCALE GENOMIC DNA]</scope>
    <source>
        <strain evidence="2 3">USBA 355</strain>
    </source>
</reference>
<keyword evidence="3" id="KW-1185">Reference proteome</keyword>
<organism evidence="2 3">
    <name type="scientific">Tistlia consotensis USBA 355</name>
    <dbReference type="NCBI Taxonomy" id="560819"/>
    <lineage>
        <taxon>Bacteria</taxon>
        <taxon>Pseudomonadati</taxon>
        <taxon>Pseudomonadota</taxon>
        <taxon>Alphaproteobacteria</taxon>
        <taxon>Rhodospirillales</taxon>
        <taxon>Rhodovibrionaceae</taxon>
        <taxon>Tistlia</taxon>
    </lineage>
</organism>
<dbReference type="EMBL" id="FWZX01000001">
    <property type="protein sequence ID" value="SME89077.1"/>
    <property type="molecule type" value="Genomic_DNA"/>
</dbReference>
<dbReference type="Proteomes" id="UP000192917">
    <property type="component" value="Unassembled WGS sequence"/>
</dbReference>
<gene>
    <name evidence="2" type="ORF">SAMN05428998_101174</name>
</gene>
<feature type="signal peptide" evidence="1">
    <location>
        <begin position="1"/>
        <end position="23"/>
    </location>
</feature>
<evidence type="ECO:0000313" key="2">
    <source>
        <dbReference type="EMBL" id="SME89077.1"/>
    </source>
</evidence>
<accession>A0A1Y6B803</accession>
<name>A0A1Y6B803_9PROT</name>
<dbReference type="RefSeq" id="WP_085120534.1">
    <property type="nucleotide sequence ID" value="NZ_FWZX01000001.1"/>
</dbReference>
<protein>
    <recommendedName>
        <fullName evidence="4">Imelysin</fullName>
    </recommendedName>
</protein>
<keyword evidence="1" id="KW-0732">Signal</keyword>
<evidence type="ECO:0000313" key="3">
    <source>
        <dbReference type="Proteomes" id="UP000192917"/>
    </source>
</evidence>
<evidence type="ECO:0008006" key="4">
    <source>
        <dbReference type="Google" id="ProtNLM"/>
    </source>
</evidence>
<evidence type="ECO:0000256" key="1">
    <source>
        <dbReference type="SAM" id="SignalP"/>
    </source>
</evidence>
<dbReference type="STRING" id="560819.SAMN05428998_101174"/>
<feature type="chain" id="PRO_5013300448" description="Imelysin" evidence="1">
    <location>
        <begin position="24"/>
        <end position="244"/>
    </location>
</feature>
<sequence>MRSRLLALLICLALAGLTLPGVAAASDLSRYNAAVEAAYGHYRSAVFYLHNGNPAVADLELQDAVDAWRSGVLPFLTSPPDAYADDGEFDDALQEVAVRLQKAEALAANAEIEPAAEQLQPIRPRLAALRKRNGQRVFADCVEDANAAMDRLWEFRDARLDFGDRDQMNALRYAVSVTHFLYKRCQDEAPAETAKAPEFQRIVGGAVASLATLPEAIDQADAQRVVNLLRELRSYDRLFWLTFG</sequence>